<proteinExistence type="predicted"/>
<name>A0ABN9RH80_9DINO</name>
<dbReference type="EMBL" id="CAUYUJ010006666">
    <property type="protein sequence ID" value="CAK0818152.1"/>
    <property type="molecule type" value="Genomic_DNA"/>
</dbReference>
<evidence type="ECO:0000256" key="1">
    <source>
        <dbReference type="SAM" id="MobiDB-lite"/>
    </source>
</evidence>
<dbReference type="Proteomes" id="UP001189429">
    <property type="component" value="Unassembled WGS sequence"/>
</dbReference>
<gene>
    <name evidence="2" type="ORF">PCOR1329_LOCUS20511</name>
</gene>
<reference evidence="2" key="1">
    <citation type="submission" date="2023-10" db="EMBL/GenBank/DDBJ databases">
        <authorList>
            <person name="Chen Y."/>
            <person name="Shah S."/>
            <person name="Dougan E. K."/>
            <person name="Thang M."/>
            <person name="Chan C."/>
        </authorList>
    </citation>
    <scope>NUCLEOTIDE SEQUENCE [LARGE SCALE GENOMIC DNA]</scope>
</reference>
<accession>A0ABN9RH80</accession>
<comment type="caution">
    <text evidence="2">The sequence shown here is derived from an EMBL/GenBank/DDBJ whole genome shotgun (WGS) entry which is preliminary data.</text>
</comment>
<keyword evidence="3" id="KW-1185">Reference proteome</keyword>
<organism evidence="2 3">
    <name type="scientific">Prorocentrum cordatum</name>
    <dbReference type="NCBI Taxonomy" id="2364126"/>
    <lineage>
        <taxon>Eukaryota</taxon>
        <taxon>Sar</taxon>
        <taxon>Alveolata</taxon>
        <taxon>Dinophyceae</taxon>
        <taxon>Prorocentrales</taxon>
        <taxon>Prorocentraceae</taxon>
        <taxon>Prorocentrum</taxon>
    </lineage>
</organism>
<evidence type="ECO:0000313" key="3">
    <source>
        <dbReference type="Proteomes" id="UP001189429"/>
    </source>
</evidence>
<feature type="region of interest" description="Disordered" evidence="1">
    <location>
        <begin position="1"/>
        <end position="29"/>
    </location>
</feature>
<evidence type="ECO:0000313" key="2">
    <source>
        <dbReference type="EMBL" id="CAK0818152.1"/>
    </source>
</evidence>
<protein>
    <submittedName>
        <fullName evidence="2">Uncharacterized protein</fullName>
    </submittedName>
</protein>
<sequence>MSASVSPKAVGSGAGGDNDDDGGGYDDDDVLGSRAHVSCACVLHKVACADRGGAPPPPRRSKVLHQAISWMPLFLMCEAARARSGALVQRPTTGPRGRSSGMRRMRSCRAITSASSLGRAHGRAEV</sequence>
<feature type="region of interest" description="Disordered" evidence="1">
    <location>
        <begin position="85"/>
        <end position="108"/>
    </location>
</feature>
<feature type="compositionally biased region" description="Acidic residues" evidence="1">
    <location>
        <begin position="17"/>
        <end position="29"/>
    </location>
</feature>